<keyword evidence="5" id="KW-0378">Hydrolase</keyword>
<dbReference type="PANTHER" id="PTHR43501:SF1">
    <property type="entry name" value="CYTOSOL NON-SPECIFIC DIPEPTIDASE"/>
    <property type="match status" value="1"/>
</dbReference>
<dbReference type="RefSeq" id="WP_068997458.1">
    <property type="nucleotide sequence ID" value="NZ_MDTQ01000001.1"/>
</dbReference>
<evidence type="ECO:0000256" key="4">
    <source>
        <dbReference type="ARBA" id="ARBA00022723"/>
    </source>
</evidence>
<keyword evidence="21" id="KW-1185">Reference proteome</keyword>
<keyword evidence="8" id="KW-0482">Metalloprotease</keyword>
<evidence type="ECO:0000256" key="13">
    <source>
        <dbReference type="ARBA" id="ARBA00061423"/>
    </source>
</evidence>
<comment type="cofactor">
    <cofactor evidence="2">
        <name>Zn(2+)</name>
        <dbReference type="ChEBI" id="CHEBI:29105"/>
    </cofactor>
</comment>
<name>A0A1E2V821_9GAMM</name>
<comment type="similarity">
    <text evidence="13">Belongs to the peptidase M20C family.</text>
</comment>
<dbReference type="InterPro" id="IPR001160">
    <property type="entry name" value="Peptidase_M20C"/>
</dbReference>
<evidence type="ECO:0000256" key="5">
    <source>
        <dbReference type="ARBA" id="ARBA00022801"/>
    </source>
</evidence>
<dbReference type="EMBL" id="MDTQ01000001">
    <property type="protein sequence ID" value="ODC03063.1"/>
    <property type="molecule type" value="Genomic_DNA"/>
</dbReference>
<dbReference type="OrthoDB" id="9773892at2"/>
<organism evidence="20 21">
    <name type="scientific">Terasakiispira papahanaumokuakeensis</name>
    <dbReference type="NCBI Taxonomy" id="197479"/>
    <lineage>
        <taxon>Bacteria</taxon>
        <taxon>Pseudomonadati</taxon>
        <taxon>Pseudomonadota</taxon>
        <taxon>Gammaproteobacteria</taxon>
        <taxon>Oceanospirillales</taxon>
        <taxon>Terasakiispira</taxon>
    </lineage>
</organism>
<dbReference type="PANTHER" id="PTHR43501">
    <property type="entry name" value="CYTOSOL NON-SPECIFIC DIPEPTIDASE"/>
    <property type="match status" value="1"/>
</dbReference>
<evidence type="ECO:0000259" key="19">
    <source>
        <dbReference type="Pfam" id="PF07687"/>
    </source>
</evidence>
<sequence>MDQLQPKLLWGIFSRLCSIPRPSKHEEAVLLWIQQWAQQQGIHCEQDQAGNLKLSKSPRPGCEGKPGIILQGHVDMVPQKHQETQHDFTRDPINAFVDGEWVTAEGTTLGADNGIGVASALAILASGDIHHGPLEVLLTVDEEAGMNGAFGVQPGWLEGSLLINTDSEQEGEICMGCAGGVDALLSLPVEREPYASGHVALKVSISGLRGGHSGVDIHLERANANKIMVQLLASLTVPWQLVHVRGGSLRNALPRDAEAVIVLSPDDQVAAIEQLQAAMAQQDTQYEAVDTQMILSIDSTSAAPVLTAAGQQRVLDLLQSLPHGVYRMSQTVAGVPETSSNLGVVTLSDDYLDIQCLIRSLTNNGRDELARVHQAIARLSGARCQLDGAYPGWTPDPNSSLMALVKTCYQNRFQADPKVVVMHAGLECGLFKRHYPDWDMVSFGPTIRFPHSPDEKVNIASVQRYWELLVNVIESIPANQV</sequence>
<evidence type="ECO:0000256" key="17">
    <source>
        <dbReference type="ARBA" id="ARBA00077688"/>
    </source>
</evidence>
<dbReference type="GO" id="GO:0006508">
    <property type="term" value="P:proteolysis"/>
    <property type="evidence" value="ECO:0007669"/>
    <property type="project" value="UniProtKB-KW"/>
</dbReference>
<evidence type="ECO:0000256" key="16">
    <source>
        <dbReference type="ARBA" id="ARBA00076004"/>
    </source>
</evidence>
<dbReference type="SUPFAM" id="SSF53187">
    <property type="entry name" value="Zn-dependent exopeptidases"/>
    <property type="match status" value="1"/>
</dbReference>
<dbReference type="NCBIfam" id="TIGR01893">
    <property type="entry name" value="aa-his-dipept"/>
    <property type="match status" value="1"/>
</dbReference>
<dbReference type="GO" id="GO:0005829">
    <property type="term" value="C:cytosol"/>
    <property type="evidence" value="ECO:0007669"/>
    <property type="project" value="TreeGrafter"/>
</dbReference>
<evidence type="ECO:0000256" key="7">
    <source>
        <dbReference type="ARBA" id="ARBA00022997"/>
    </source>
</evidence>
<evidence type="ECO:0000256" key="8">
    <source>
        <dbReference type="ARBA" id="ARBA00023049"/>
    </source>
</evidence>
<keyword evidence="9" id="KW-0170">Cobalt</keyword>
<keyword evidence="3" id="KW-0645">Protease</keyword>
<evidence type="ECO:0000256" key="10">
    <source>
        <dbReference type="ARBA" id="ARBA00036421"/>
    </source>
</evidence>
<evidence type="ECO:0000256" key="11">
    <source>
        <dbReference type="ARBA" id="ARBA00038976"/>
    </source>
</evidence>
<evidence type="ECO:0000256" key="2">
    <source>
        <dbReference type="ARBA" id="ARBA00001947"/>
    </source>
</evidence>
<dbReference type="EC" id="3.4.13.18" evidence="11"/>
<keyword evidence="4" id="KW-0479">Metal-binding</keyword>
<evidence type="ECO:0000256" key="6">
    <source>
        <dbReference type="ARBA" id="ARBA00022833"/>
    </source>
</evidence>
<dbReference type="AlphaFoldDB" id="A0A1E2V821"/>
<dbReference type="PRINTS" id="PR00934">
    <property type="entry name" value="XHISDIPTASE"/>
</dbReference>
<evidence type="ECO:0000256" key="3">
    <source>
        <dbReference type="ARBA" id="ARBA00022670"/>
    </source>
</evidence>
<evidence type="ECO:0000256" key="9">
    <source>
        <dbReference type="ARBA" id="ARBA00023285"/>
    </source>
</evidence>
<dbReference type="GO" id="GO:0046872">
    <property type="term" value="F:metal ion binding"/>
    <property type="evidence" value="ECO:0007669"/>
    <property type="project" value="UniProtKB-KW"/>
</dbReference>
<reference evidence="20 21" key="1">
    <citation type="submission" date="2016-08" db="EMBL/GenBank/DDBJ databases">
        <authorList>
            <person name="Seilhamer J.J."/>
        </authorList>
    </citation>
    <scope>NUCLEOTIDE SEQUENCE [LARGE SCALE GENOMIC DNA]</scope>
    <source>
        <strain evidence="20 21">PH27A</strain>
    </source>
</reference>
<dbReference type="Proteomes" id="UP000094291">
    <property type="component" value="Unassembled WGS sequence"/>
</dbReference>
<evidence type="ECO:0000256" key="15">
    <source>
        <dbReference type="ARBA" id="ARBA00075285"/>
    </source>
</evidence>
<accession>A0A1E2V821</accession>
<dbReference type="Gene3D" id="3.40.630.10">
    <property type="entry name" value="Zn peptidases"/>
    <property type="match status" value="2"/>
</dbReference>
<gene>
    <name evidence="20" type="ORF">BFW38_05375</name>
</gene>
<evidence type="ECO:0000313" key="20">
    <source>
        <dbReference type="EMBL" id="ODC03063.1"/>
    </source>
</evidence>
<keyword evidence="6" id="KW-0862">Zinc</keyword>
<comment type="cofactor">
    <cofactor evidence="1">
        <name>Co(2+)</name>
        <dbReference type="ChEBI" id="CHEBI:48828"/>
    </cofactor>
</comment>
<dbReference type="Pfam" id="PF07687">
    <property type="entry name" value="M20_dimer"/>
    <property type="match status" value="1"/>
</dbReference>
<evidence type="ECO:0000256" key="18">
    <source>
        <dbReference type="ARBA" id="ARBA00078074"/>
    </source>
</evidence>
<evidence type="ECO:0000256" key="12">
    <source>
        <dbReference type="ARBA" id="ARBA00044252"/>
    </source>
</evidence>
<evidence type="ECO:0000313" key="21">
    <source>
        <dbReference type="Proteomes" id="UP000094291"/>
    </source>
</evidence>
<comment type="caution">
    <text evidence="20">The sequence shown here is derived from an EMBL/GenBank/DDBJ whole genome shotgun (WGS) entry which is preliminary data.</text>
</comment>
<dbReference type="STRING" id="197479.BFW38_05375"/>
<proteinExistence type="inferred from homology"/>
<dbReference type="InterPro" id="IPR011650">
    <property type="entry name" value="Peptidase_M20_dimer"/>
</dbReference>
<dbReference type="FunFam" id="3.40.630.10:FF:000015">
    <property type="entry name" value="Aminoacyl-histidine dipeptidase PepD"/>
    <property type="match status" value="1"/>
</dbReference>
<evidence type="ECO:0000256" key="14">
    <source>
        <dbReference type="ARBA" id="ARBA00071271"/>
    </source>
</evidence>
<dbReference type="PIRSF" id="PIRSF016599">
    <property type="entry name" value="Xaa-His_dipept"/>
    <property type="match status" value="1"/>
</dbReference>
<keyword evidence="7" id="KW-0224">Dipeptidase</keyword>
<protein>
    <recommendedName>
        <fullName evidence="14">Cytosol non-specific dipeptidase</fullName>
        <ecNumber evidence="11">3.4.13.18</ecNumber>
    </recommendedName>
    <alternativeName>
        <fullName evidence="17">Aminoacyl-histidine dipeptidase</fullName>
    </alternativeName>
    <alternativeName>
        <fullName evidence="16">Beta-alanyl-histidine dipeptidase</fullName>
    </alternativeName>
    <alternativeName>
        <fullName evidence="15">Carnosinase</fullName>
    </alternativeName>
    <alternativeName>
        <fullName evidence="12">Peptidase D</fullName>
    </alternativeName>
    <alternativeName>
        <fullName evidence="18">Xaa-His dipeptidase</fullName>
    </alternativeName>
</protein>
<dbReference type="CDD" id="cd03890">
    <property type="entry name" value="M20_pepD"/>
    <property type="match status" value="1"/>
</dbReference>
<comment type="catalytic activity">
    <reaction evidence="10">
        <text>Hydrolysis of dipeptides, preferentially hydrophobic dipeptides including prolyl amino acids.</text>
        <dbReference type="EC" id="3.4.13.18"/>
    </reaction>
</comment>
<feature type="domain" description="Peptidase M20 dimerisation" evidence="19">
    <location>
        <begin position="205"/>
        <end position="279"/>
    </location>
</feature>
<dbReference type="GO" id="GO:0070573">
    <property type="term" value="F:metallodipeptidase activity"/>
    <property type="evidence" value="ECO:0007669"/>
    <property type="project" value="TreeGrafter"/>
</dbReference>
<evidence type="ECO:0000256" key="1">
    <source>
        <dbReference type="ARBA" id="ARBA00001941"/>
    </source>
</evidence>
<dbReference type="InterPro" id="IPR002933">
    <property type="entry name" value="Peptidase_M20"/>
</dbReference>
<dbReference type="Pfam" id="PF01546">
    <property type="entry name" value="Peptidase_M20"/>
    <property type="match status" value="1"/>
</dbReference>
<dbReference type="FunFam" id="3.40.630.10:FF:000018">
    <property type="entry name" value="Aminoacyl-histidine dipeptidase PepD"/>
    <property type="match status" value="1"/>
</dbReference>